<dbReference type="EMBL" id="CP035107">
    <property type="protein sequence ID" value="QAR31058.1"/>
    <property type="molecule type" value="Genomic_DNA"/>
</dbReference>
<dbReference type="Proteomes" id="UP000287701">
    <property type="component" value="Chromosome"/>
</dbReference>
<protein>
    <submittedName>
        <fullName evidence="1">Uncharacterized protein</fullName>
    </submittedName>
</protein>
<sequence>MRFIKYFTLLISLNLFAQKIQIFDDFTQTPIPYVTIETKTNKYLSDSLGKFVFEKNQPKDFKLYKENYQEKNITANEFNDKIFLQPKSIQIKSLNLNFKNKNEFGNKKGKGIVPLNNQMDFTILVENPKKQKCKILSLNFSVKSTDSISKNQFLEISFFENENNKPYEKIETSQQVLVPIEKRHKNYKINLAKENLLFPESGIFTKLSLFSNIGEENNQVGRISLNTLPKSGKALAYIRKKTHTSWDNIVPLLDSGSSPLPTIPAISFDCICAE</sequence>
<dbReference type="OrthoDB" id="1451460at2"/>
<reference evidence="1 2" key="1">
    <citation type="submission" date="2019-01" db="EMBL/GenBank/DDBJ databases">
        <title>Whole Genome of Ornithobacterium rhinotracheale FARPER-174b.</title>
        <authorList>
            <person name="Tataje-Lavanda L.A."/>
            <person name="Montalvan A."/>
            <person name="Montesinos R."/>
            <person name="Zimic M."/>
            <person name="Fernandez-Sanchez M."/>
            <person name="Fernandez-Diaz M."/>
        </authorList>
    </citation>
    <scope>NUCLEOTIDE SEQUENCE [LARGE SCALE GENOMIC DNA]</scope>
    <source>
        <strain evidence="1 2">FARPER-174b</strain>
    </source>
</reference>
<dbReference type="AlphaFoldDB" id="A0A3R5UW10"/>
<gene>
    <name evidence="1" type="ORF">EQP59_06790</name>
</gene>
<organism evidence="1 2">
    <name type="scientific">Ornithobacterium rhinotracheale</name>
    <dbReference type="NCBI Taxonomy" id="28251"/>
    <lineage>
        <taxon>Bacteria</taxon>
        <taxon>Pseudomonadati</taxon>
        <taxon>Bacteroidota</taxon>
        <taxon>Flavobacteriia</taxon>
        <taxon>Flavobacteriales</taxon>
        <taxon>Weeksellaceae</taxon>
        <taxon>Ornithobacterium</taxon>
    </lineage>
</organism>
<dbReference type="RefSeq" id="WP_128501509.1">
    <property type="nucleotide sequence ID" value="NZ_CP035107.1"/>
</dbReference>
<evidence type="ECO:0000313" key="2">
    <source>
        <dbReference type="Proteomes" id="UP000287701"/>
    </source>
</evidence>
<name>A0A3R5UW10_ORNRH</name>
<accession>A0A3R5UW10</accession>
<proteinExistence type="predicted"/>
<evidence type="ECO:0000313" key="1">
    <source>
        <dbReference type="EMBL" id="QAR31058.1"/>
    </source>
</evidence>